<evidence type="ECO:0000256" key="1">
    <source>
        <dbReference type="SAM" id="MobiDB-lite"/>
    </source>
</evidence>
<dbReference type="InterPro" id="IPR022190">
    <property type="entry name" value="DUF3716"/>
</dbReference>
<reference evidence="2" key="1">
    <citation type="journal article" date="2020" name="Phytopathology">
        <title>Genome sequence of the chestnut blight fungus Cryphonectria parasitica EP155: A fundamental resource for an archetypical invasive plant pathogen.</title>
        <authorList>
            <person name="Crouch J.A."/>
            <person name="Dawe A."/>
            <person name="Aerts A."/>
            <person name="Barry K."/>
            <person name="Churchill A.C.L."/>
            <person name="Grimwood J."/>
            <person name="Hillman B."/>
            <person name="Milgroom M.G."/>
            <person name="Pangilinan J."/>
            <person name="Smith M."/>
            <person name="Salamov A."/>
            <person name="Schmutz J."/>
            <person name="Yadav J."/>
            <person name="Grigoriev I.V."/>
            <person name="Nuss D."/>
        </authorList>
    </citation>
    <scope>NUCLEOTIDE SEQUENCE</scope>
    <source>
        <strain evidence="2">EP155</strain>
    </source>
</reference>
<dbReference type="PRINTS" id="PR01217">
    <property type="entry name" value="PRICHEXTENSN"/>
</dbReference>
<proteinExistence type="predicted"/>
<name>A0A9P4YBJ1_CRYP1</name>
<keyword evidence="3" id="KW-1185">Reference proteome</keyword>
<dbReference type="GeneID" id="63832267"/>
<sequence>MQSRGRPNRVVKPIAQQRRPNAHRRIDEEHLNAHFGSHGNTAADDVMGDVVHGYGRGDEDDDAVTEPDADHAHVHAHDHGEGPHAHVDAMDHDMAPMAPMDPTQQHHPHPHDHHHHHHHHHHQGIDDLANPELLQDASGLYAAAAAAAAADLQPPPPPPPPLGSTMPAPQPLVAATDFQPNPLPQQQARPPTPSPPPPPPLPPPLPTPQPQSAPPLPPPSPQTHHSAPPQAQSHKTTKEMALESGYEGFKVDSAFAKRIGQMMGSCANCWFNASGSRCSFHAHILLTTKPPTPPSGVIEKSQPPQPAAHPYAVPVPIPTAAATATNDQVPGIGVSNGYATPGTAQLQAAALWTASGALFSHDAGVKGTVQTALLQVRQATAYQRALIEVEVAAKQLALKIVQAEEIAGALGQGDIGDGDGVGREGEGMGDDEEDDMVVEGHEEDGAEGIQQHMKSQYDTPPGVDVPEGGS</sequence>
<evidence type="ECO:0000313" key="2">
    <source>
        <dbReference type="EMBL" id="KAF3770437.1"/>
    </source>
</evidence>
<dbReference type="OrthoDB" id="4174112at2759"/>
<feature type="region of interest" description="Disordered" evidence="1">
    <location>
        <begin position="1"/>
        <end position="23"/>
    </location>
</feature>
<gene>
    <name evidence="2" type="ORF">M406DRAFT_105367</name>
</gene>
<feature type="region of interest" description="Disordered" evidence="1">
    <location>
        <begin position="148"/>
        <end position="240"/>
    </location>
</feature>
<organism evidence="2 3">
    <name type="scientific">Cryphonectria parasitica (strain ATCC 38755 / EP155)</name>
    <dbReference type="NCBI Taxonomy" id="660469"/>
    <lineage>
        <taxon>Eukaryota</taxon>
        <taxon>Fungi</taxon>
        <taxon>Dikarya</taxon>
        <taxon>Ascomycota</taxon>
        <taxon>Pezizomycotina</taxon>
        <taxon>Sordariomycetes</taxon>
        <taxon>Sordariomycetidae</taxon>
        <taxon>Diaporthales</taxon>
        <taxon>Cryphonectriaceae</taxon>
        <taxon>Cryphonectria-Endothia species complex</taxon>
        <taxon>Cryphonectria</taxon>
    </lineage>
</organism>
<feature type="compositionally biased region" description="Basic residues" evidence="1">
    <location>
        <begin position="106"/>
        <end position="122"/>
    </location>
</feature>
<dbReference type="Pfam" id="PF12511">
    <property type="entry name" value="DUF3716"/>
    <property type="match status" value="1"/>
</dbReference>
<feature type="compositionally biased region" description="Basic and acidic residues" evidence="1">
    <location>
        <begin position="68"/>
        <end position="94"/>
    </location>
</feature>
<dbReference type="Proteomes" id="UP000803844">
    <property type="component" value="Unassembled WGS sequence"/>
</dbReference>
<feature type="region of interest" description="Disordered" evidence="1">
    <location>
        <begin position="53"/>
        <end position="126"/>
    </location>
</feature>
<feature type="compositionally biased region" description="Pro residues" evidence="1">
    <location>
        <begin position="190"/>
        <end position="221"/>
    </location>
</feature>
<feature type="region of interest" description="Disordered" evidence="1">
    <location>
        <begin position="411"/>
        <end position="470"/>
    </location>
</feature>
<feature type="compositionally biased region" description="Acidic residues" evidence="1">
    <location>
        <begin position="58"/>
        <end position="67"/>
    </location>
</feature>
<dbReference type="EMBL" id="MU032344">
    <property type="protein sequence ID" value="KAF3770437.1"/>
    <property type="molecule type" value="Genomic_DNA"/>
</dbReference>
<comment type="caution">
    <text evidence="2">The sequence shown here is derived from an EMBL/GenBank/DDBJ whole genome shotgun (WGS) entry which is preliminary data.</text>
</comment>
<dbReference type="AlphaFoldDB" id="A0A9P4YBJ1"/>
<feature type="compositionally biased region" description="Acidic residues" evidence="1">
    <location>
        <begin position="427"/>
        <end position="446"/>
    </location>
</feature>
<evidence type="ECO:0000313" key="3">
    <source>
        <dbReference type="Proteomes" id="UP000803844"/>
    </source>
</evidence>
<protein>
    <submittedName>
        <fullName evidence="2">Uncharacterized protein</fullName>
    </submittedName>
</protein>
<accession>A0A9P4YBJ1</accession>
<dbReference type="RefSeq" id="XP_040781398.1">
    <property type="nucleotide sequence ID" value="XM_040915138.1"/>
</dbReference>
<feature type="compositionally biased region" description="Pro residues" evidence="1">
    <location>
        <begin position="153"/>
        <end position="162"/>
    </location>
</feature>